<proteinExistence type="predicted"/>
<dbReference type="GO" id="GO:0090729">
    <property type="term" value="F:toxin activity"/>
    <property type="evidence" value="ECO:0007669"/>
    <property type="project" value="UniProtKB-KW"/>
</dbReference>
<dbReference type="SUPFAM" id="SSF57256">
    <property type="entry name" value="Elafin-like"/>
    <property type="match status" value="1"/>
</dbReference>
<dbReference type="OrthoDB" id="6437763at2759"/>
<reference evidence="5 6" key="1">
    <citation type="submission" date="2013-11" db="EMBL/GenBank/DDBJ databases">
        <title>Genome sequencing of Stegodyphus mimosarum.</title>
        <authorList>
            <person name="Bechsgaard J."/>
        </authorList>
    </citation>
    <scope>NUCLEOTIDE SEQUENCE [LARGE SCALE GENOMIC DNA]</scope>
</reference>
<dbReference type="InterPro" id="IPR036645">
    <property type="entry name" value="Elafin-like_sf"/>
</dbReference>
<name>A0A087TZK4_STEMI</name>
<sequence>MQKEKIATEDLTTKEVNVTTVRPTLAENISETSVDPECPPPGICFFWFLAQDTCAQSSHCHGSRICCKIRCSKTCIEI</sequence>
<comment type="function">
    <text evidence="1">Has antibacterial activity.</text>
</comment>
<feature type="non-terminal residue" evidence="5">
    <location>
        <position position="78"/>
    </location>
</feature>
<dbReference type="Proteomes" id="UP000054359">
    <property type="component" value="Unassembled WGS sequence"/>
</dbReference>
<dbReference type="GO" id="GO:0005576">
    <property type="term" value="C:extracellular region"/>
    <property type="evidence" value="ECO:0007669"/>
    <property type="project" value="InterPro"/>
</dbReference>
<protein>
    <recommendedName>
        <fullName evidence="4">WAP domain-containing protein</fullName>
    </recommendedName>
</protein>
<dbReference type="GO" id="GO:0030414">
    <property type="term" value="F:peptidase inhibitor activity"/>
    <property type="evidence" value="ECO:0007669"/>
    <property type="project" value="InterPro"/>
</dbReference>
<evidence type="ECO:0000256" key="2">
    <source>
        <dbReference type="ARBA" id="ARBA00022656"/>
    </source>
</evidence>
<organism evidence="5 6">
    <name type="scientific">Stegodyphus mimosarum</name>
    <name type="common">African social velvet spider</name>
    <dbReference type="NCBI Taxonomy" id="407821"/>
    <lineage>
        <taxon>Eukaryota</taxon>
        <taxon>Metazoa</taxon>
        <taxon>Ecdysozoa</taxon>
        <taxon>Arthropoda</taxon>
        <taxon>Chelicerata</taxon>
        <taxon>Arachnida</taxon>
        <taxon>Araneae</taxon>
        <taxon>Araneomorphae</taxon>
        <taxon>Entelegynae</taxon>
        <taxon>Eresoidea</taxon>
        <taxon>Eresidae</taxon>
        <taxon>Stegodyphus</taxon>
    </lineage>
</organism>
<evidence type="ECO:0000313" key="5">
    <source>
        <dbReference type="EMBL" id="KFM70543.1"/>
    </source>
</evidence>
<feature type="domain" description="WAP" evidence="4">
    <location>
        <begin position="37"/>
        <end position="77"/>
    </location>
</feature>
<dbReference type="Pfam" id="PF00095">
    <property type="entry name" value="WAP"/>
    <property type="match status" value="1"/>
</dbReference>
<keyword evidence="6" id="KW-1185">Reference proteome</keyword>
<evidence type="ECO:0000256" key="3">
    <source>
        <dbReference type="ARBA" id="ARBA00022729"/>
    </source>
</evidence>
<dbReference type="AlphaFoldDB" id="A0A087TZK4"/>
<gene>
    <name evidence="5" type="ORF">X975_08088</name>
</gene>
<evidence type="ECO:0000259" key="4">
    <source>
        <dbReference type="Pfam" id="PF00095"/>
    </source>
</evidence>
<accession>A0A087TZK4</accession>
<evidence type="ECO:0000256" key="1">
    <source>
        <dbReference type="ARBA" id="ARBA00002878"/>
    </source>
</evidence>
<dbReference type="InterPro" id="IPR008197">
    <property type="entry name" value="WAP_dom"/>
</dbReference>
<keyword evidence="2" id="KW-0800">Toxin</keyword>
<evidence type="ECO:0000313" key="6">
    <source>
        <dbReference type="Proteomes" id="UP000054359"/>
    </source>
</evidence>
<dbReference type="EMBL" id="KK117462">
    <property type="protein sequence ID" value="KFM70543.1"/>
    <property type="molecule type" value="Genomic_DNA"/>
</dbReference>
<keyword evidence="3" id="KW-0732">Signal</keyword>